<dbReference type="AlphaFoldDB" id="A0AAV3P3F1"/>
<accession>A0AAV3P3F1</accession>
<dbReference type="Pfam" id="PF07727">
    <property type="entry name" value="RVT_2"/>
    <property type="match status" value="1"/>
</dbReference>
<organism evidence="2 3">
    <name type="scientific">Lithospermum erythrorhizon</name>
    <name type="common">Purple gromwell</name>
    <name type="synonym">Lithospermum officinale var. erythrorhizon</name>
    <dbReference type="NCBI Taxonomy" id="34254"/>
    <lineage>
        <taxon>Eukaryota</taxon>
        <taxon>Viridiplantae</taxon>
        <taxon>Streptophyta</taxon>
        <taxon>Embryophyta</taxon>
        <taxon>Tracheophyta</taxon>
        <taxon>Spermatophyta</taxon>
        <taxon>Magnoliopsida</taxon>
        <taxon>eudicotyledons</taxon>
        <taxon>Gunneridae</taxon>
        <taxon>Pentapetalae</taxon>
        <taxon>asterids</taxon>
        <taxon>lamiids</taxon>
        <taxon>Boraginales</taxon>
        <taxon>Boraginaceae</taxon>
        <taxon>Boraginoideae</taxon>
        <taxon>Lithospermeae</taxon>
        <taxon>Lithospermum</taxon>
    </lineage>
</organism>
<proteinExistence type="predicted"/>
<feature type="domain" description="Reverse transcriptase Ty1/copia-type" evidence="1">
    <location>
        <begin position="131"/>
        <end position="208"/>
    </location>
</feature>
<name>A0AAV3P3F1_LITER</name>
<comment type="caution">
    <text evidence="2">The sequence shown here is derived from an EMBL/GenBank/DDBJ whole genome shotgun (WGS) entry which is preliminary data.</text>
</comment>
<evidence type="ECO:0000313" key="2">
    <source>
        <dbReference type="EMBL" id="GAA0146182.1"/>
    </source>
</evidence>
<gene>
    <name evidence="2" type="ORF">LIER_36270</name>
</gene>
<sequence>MDNLEVLHNCNDIGKPVLVSEQPLQEQPPADLSVGVAEQPSSVGIVGSVSDSGDSVVVPELKIGREKRAKDPFIRLQDYVINNVQKLSISSVSPSSSHSSSNPYPISHSLNSDHFSIRHINFLAAITADGSVERFEERLVVFRNHQVEGIDYNDTLTPVAKIVMVRAFLVVDAVKNWELHRMDVHNAFLHGDLSEQVYMCIPPGFQKGRQGLSINFISPYMDLNKHLVVGFPS</sequence>
<dbReference type="EMBL" id="BAABME010016490">
    <property type="protein sequence ID" value="GAA0146182.1"/>
    <property type="molecule type" value="Genomic_DNA"/>
</dbReference>
<evidence type="ECO:0000259" key="1">
    <source>
        <dbReference type="Pfam" id="PF07727"/>
    </source>
</evidence>
<dbReference type="Proteomes" id="UP001454036">
    <property type="component" value="Unassembled WGS sequence"/>
</dbReference>
<reference evidence="2 3" key="1">
    <citation type="submission" date="2024-01" db="EMBL/GenBank/DDBJ databases">
        <title>The complete chloroplast genome sequence of Lithospermum erythrorhizon: insights into the phylogenetic relationship among Boraginaceae species and the maternal lineages of purple gromwells.</title>
        <authorList>
            <person name="Okada T."/>
            <person name="Watanabe K."/>
        </authorList>
    </citation>
    <scope>NUCLEOTIDE SEQUENCE [LARGE SCALE GENOMIC DNA]</scope>
</reference>
<keyword evidence="3" id="KW-1185">Reference proteome</keyword>
<evidence type="ECO:0000313" key="3">
    <source>
        <dbReference type="Proteomes" id="UP001454036"/>
    </source>
</evidence>
<dbReference type="InterPro" id="IPR013103">
    <property type="entry name" value="RVT_2"/>
</dbReference>
<protein>
    <recommendedName>
        <fullName evidence="1">Reverse transcriptase Ty1/copia-type domain-containing protein</fullName>
    </recommendedName>
</protein>